<keyword evidence="6" id="KW-0997">Cell inner membrane</keyword>
<feature type="domain" description="Major facilitator superfamily (MFS) profile" evidence="12">
    <location>
        <begin position="28"/>
        <end position="428"/>
    </location>
</feature>
<evidence type="ECO:0000259" key="12">
    <source>
        <dbReference type="PROSITE" id="PS50850"/>
    </source>
</evidence>
<comment type="caution">
    <text evidence="13">The sequence shown here is derived from an EMBL/GenBank/DDBJ whole genome shotgun (WGS) entry which is preliminary data.</text>
</comment>
<accession>A0A841H7S9</accession>
<feature type="transmembrane region" description="Helical" evidence="11">
    <location>
        <begin position="61"/>
        <end position="82"/>
    </location>
</feature>
<dbReference type="InterPro" id="IPR005964">
    <property type="entry name" value="Glc/Gal_transptr_bac"/>
</dbReference>
<evidence type="ECO:0000256" key="4">
    <source>
        <dbReference type="ARBA" id="ARBA00022448"/>
    </source>
</evidence>
<feature type="transmembrane region" description="Helical" evidence="11">
    <location>
        <begin position="290"/>
        <end position="312"/>
    </location>
</feature>
<evidence type="ECO:0000256" key="11">
    <source>
        <dbReference type="SAM" id="Phobius"/>
    </source>
</evidence>
<reference evidence="13 14" key="1">
    <citation type="submission" date="2020-08" db="EMBL/GenBank/DDBJ databases">
        <title>Genomic Encyclopedia of Type Strains, Phase IV (KMG-IV): sequencing the most valuable type-strain genomes for metagenomic binning, comparative biology and taxonomic classification.</title>
        <authorList>
            <person name="Goeker M."/>
        </authorList>
    </citation>
    <scope>NUCLEOTIDE SEQUENCE [LARGE SCALE GENOMIC DNA]</scope>
    <source>
        <strain evidence="13 14">DSM 29007</strain>
    </source>
</reference>
<comment type="similarity">
    <text evidence="3">Belongs to the major facilitator superfamily. FHS transporter (TC 2.A.1.7) family.</text>
</comment>
<dbReference type="GO" id="GO:1904659">
    <property type="term" value="P:D-glucose transmembrane transport"/>
    <property type="evidence" value="ECO:0007669"/>
    <property type="project" value="InterPro"/>
</dbReference>
<feature type="transmembrane region" description="Helical" evidence="11">
    <location>
        <begin position="94"/>
        <end position="112"/>
    </location>
</feature>
<comment type="function">
    <text evidence="1">Intake of glucose and galactose.</text>
</comment>
<keyword evidence="7" id="KW-0762">Sugar transport</keyword>
<dbReference type="GO" id="GO:0005354">
    <property type="term" value="F:galactose transmembrane transporter activity"/>
    <property type="evidence" value="ECO:0007669"/>
    <property type="project" value="InterPro"/>
</dbReference>
<feature type="transmembrane region" description="Helical" evidence="11">
    <location>
        <begin position="201"/>
        <end position="220"/>
    </location>
</feature>
<dbReference type="PROSITE" id="PS50850">
    <property type="entry name" value="MFS"/>
    <property type="match status" value="1"/>
</dbReference>
<sequence length="432" mass="44776">MSIPTSTAAPRPAARAGTVSGTTDYRTAFAAVTGLFFIWGFLTCLNDILIPHLKGVFDLDYVQAALVQFTFFGAYFLVALPSGWLIRRLGYKRGIVAGLVTAGVGALLFLPAANVQSYPLFLLALFVLASGITVLQVAANPYVTVLGDPATASSRLTLTQAFNSLGTTVAPLVGGALILGATVPGQSKEAAALADARAVQVPYLGIAIALFIVAGLMAAFKLPRISEIEREAGGEVVSDHMPTGRAWHRSHLALGVAAIFVYVGAEVSIGSFLVNFFALPEIAGMDEKTAAGYVSFYWGGAMIGRFVGSALLRRFRPGMLLGGFAVGAAALTALAAVSSGQVAFWAILAVGLCNSIMFPTIFALAIDSLGPLTGEGSSLLVMAIVGGALIPVAFGAMADSSGLQAAFLLPALCYLYIVFYGFRGSRVKGRAA</sequence>
<dbReference type="SUPFAM" id="SSF103473">
    <property type="entry name" value="MFS general substrate transporter"/>
    <property type="match status" value="1"/>
</dbReference>
<evidence type="ECO:0000256" key="7">
    <source>
        <dbReference type="ARBA" id="ARBA00022597"/>
    </source>
</evidence>
<dbReference type="InterPro" id="IPR020846">
    <property type="entry name" value="MFS_dom"/>
</dbReference>
<feature type="transmembrane region" description="Helical" evidence="11">
    <location>
        <begin position="403"/>
        <end position="422"/>
    </location>
</feature>
<comment type="subcellular location">
    <subcellularLocation>
        <location evidence="2">Cell inner membrane</location>
        <topology evidence="2">Multi-pass membrane protein</topology>
    </subcellularLocation>
</comment>
<feature type="transmembrane region" description="Helical" evidence="11">
    <location>
        <begin position="118"/>
        <end position="140"/>
    </location>
</feature>
<keyword evidence="10 11" id="KW-0472">Membrane</keyword>
<feature type="transmembrane region" description="Helical" evidence="11">
    <location>
        <begin position="252"/>
        <end position="278"/>
    </location>
</feature>
<evidence type="ECO:0000256" key="6">
    <source>
        <dbReference type="ARBA" id="ARBA00022519"/>
    </source>
</evidence>
<keyword evidence="14" id="KW-1185">Reference proteome</keyword>
<feature type="transmembrane region" description="Helical" evidence="11">
    <location>
        <begin position="28"/>
        <end position="49"/>
    </location>
</feature>
<gene>
    <name evidence="13" type="ORF">HNQ61_005575</name>
</gene>
<evidence type="ECO:0000256" key="3">
    <source>
        <dbReference type="ARBA" id="ARBA00009120"/>
    </source>
</evidence>
<evidence type="ECO:0000256" key="1">
    <source>
        <dbReference type="ARBA" id="ARBA00003321"/>
    </source>
</evidence>
<dbReference type="GO" id="GO:0055056">
    <property type="term" value="F:D-glucose transmembrane transporter activity"/>
    <property type="evidence" value="ECO:0007669"/>
    <property type="project" value="InterPro"/>
</dbReference>
<dbReference type="Pfam" id="PF07690">
    <property type="entry name" value="MFS_1"/>
    <property type="match status" value="1"/>
</dbReference>
<evidence type="ECO:0000313" key="14">
    <source>
        <dbReference type="Proteomes" id="UP000582837"/>
    </source>
</evidence>
<feature type="transmembrane region" description="Helical" evidence="11">
    <location>
        <begin position="343"/>
        <end position="366"/>
    </location>
</feature>
<evidence type="ECO:0000256" key="10">
    <source>
        <dbReference type="ARBA" id="ARBA00023136"/>
    </source>
</evidence>
<dbReference type="PANTHER" id="PTHR43702">
    <property type="entry name" value="L-FUCOSE-PROTON SYMPORTER"/>
    <property type="match status" value="1"/>
</dbReference>
<name>A0A841H7S9_9BACT</name>
<evidence type="ECO:0000256" key="2">
    <source>
        <dbReference type="ARBA" id="ARBA00004429"/>
    </source>
</evidence>
<proteinExistence type="inferred from homology"/>
<dbReference type="NCBIfam" id="TIGR01272">
    <property type="entry name" value="gluP"/>
    <property type="match status" value="1"/>
</dbReference>
<dbReference type="GO" id="GO:0005886">
    <property type="term" value="C:plasma membrane"/>
    <property type="evidence" value="ECO:0007669"/>
    <property type="project" value="UniProtKB-SubCell"/>
</dbReference>
<dbReference type="Gene3D" id="1.20.1250.20">
    <property type="entry name" value="MFS general substrate transporter like domains"/>
    <property type="match status" value="2"/>
</dbReference>
<evidence type="ECO:0000256" key="5">
    <source>
        <dbReference type="ARBA" id="ARBA00022475"/>
    </source>
</evidence>
<protein>
    <submittedName>
        <fullName evidence="13">FHS family L-fucose permease-like MFS transporter</fullName>
    </submittedName>
</protein>
<dbReference type="InterPro" id="IPR050375">
    <property type="entry name" value="MFS_TsgA-like"/>
</dbReference>
<dbReference type="AlphaFoldDB" id="A0A841H7S9"/>
<dbReference type="EMBL" id="JACHIA010000032">
    <property type="protein sequence ID" value="MBB6073896.1"/>
    <property type="molecule type" value="Genomic_DNA"/>
</dbReference>
<keyword evidence="9 11" id="KW-1133">Transmembrane helix</keyword>
<evidence type="ECO:0000313" key="13">
    <source>
        <dbReference type="EMBL" id="MBB6073896.1"/>
    </source>
</evidence>
<dbReference type="CDD" id="cd17394">
    <property type="entry name" value="MFS_FucP_like"/>
    <property type="match status" value="1"/>
</dbReference>
<dbReference type="InterPro" id="IPR011701">
    <property type="entry name" value="MFS"/>
</dbReference>
<evidence type="ECO:0000256" key="8">
    <source>
        <dbReference type="ARBA" id="ARBA00022692"/>
    </source>
</evidence>
<feature type="transmembrane region" description="Helical" evidence="11">
    <location>
        <begin position="378"/>
        <end position="397"/>
    </location>
</feature>
<keyword evidence="8 11" id="KW-0812">Transmembrane</keyword>
<dbReference type="PANTHER" id="PTHR43702:SF3">
    <property type="entry name" value="PROTEIN TSGA"/>
    <property type="match status" value="1"/>
</dbReference>
<feature type="transmembrane region" description="Helical" evidence="11">
    <location>
        <begin position="319"/>
        <end position="337"/>
    </location>
</feature>
<dbReference type="InterPro" id="IPR036259">
    <property type="entry name" value="MFS_trans_sf"/>
</dbReference>
<evidence type="ECO:0000256" key="9">
    <source>
        <dbReference type="ARBA" id="ARBA00022989"/>
    </source>
</evidence>
<keyword evidence="4" id="KW-0813">Transport</keyword>
<dbReference type="Proteomes" id="UP000582837">
    <property type="component" value="Unassembled WGS sequence"/>
</dbReference>
<organism evidence="13 14">
    <name type="scientific">Longimicrobium terrae</name>
    <dbReference type="NCBI Taxonomy" id="1639882"/>
    <lineage>
        <taxon>Bacteria</taxon>
        <taxon>Pseudomonadati</taxon>
        <taxon>Gemmatimonadota</taxon>
        <taxon>Longimicrobiia</taxon>
        <taxon>Longimicrobiales</taxon>
        <taxon>Longimicrobiaceae</taxon>
        <taxon>Longimicrobium</taxon>
    </lineage>
</organism>
<feature type="transmembrane region" description="Helical" evidence="11">
    <location>
        <begin position="161"/>
        <end position="181"/>
    </location>
</feature>
<keyword evidence="5" id="KW-1003">Cell membrane</keyword>